<organism evidence="2 3">
    <name type="scientific">Cohnella nanjingensis</name>
    <dbReference type="NCBI Taxonomy" id="1387779"/>
    <lineage>
        <taxon>Bacteria</taxon>
        <taxon>Bacillati</taxon>
        <taxon>Bacillota</taxon>
        <taxon>Bacilli</taxon>
        <taxon>Bacillales</taxon>
        <taxon>Paenibacillaceae</taxon>
        <taxon>Cohnella</taxon>
    </lineage>
</organism>
<evidence type="ECO:0000313" key="3">
    <source>
        <dbReference type="Proteomes" id="UP000547209"/>
    </source>
</evidence>
<keyword evidence="3" id="KW-1185">Reference proteome</keyword>
<keyword evidence="1" id="KW-0472">Membrane</keyword>
<feature type="transmembrane region" description="Helical" evidence="1">
    <location>
        <begin position="20"/>
        <end position="49"/>
    </location>
</feature>
<accession>A0A7X0RNR8</accession>
<evidence type="ECO:0000313" key="2">
    <source>
        <dbReference type="EMBL" id="MBB6670923.1"/>
    </source>
</evidence>
<sequence length="108" mass="11592">MSGSRIMKWVTGALEVFLGIPVLGGLIIIGTSYVPLFVMLVLHIITLVLSSSNKEPKYGSIMGIVTSLVAWIPFLGMIMHIITGILLMVSAAKKTSVYNAQPPHPSNV</sequence>
<reference evidence="2 3" key="1">
    <citation type="submission" date="2020-08" db="EMBL/GenBank/DDBJ databases">
        <title>Cohnella phylogeny.</title>
        <authorList>
            <person name="Dunlap C."/>
        </authorList>
    </citation>
    <scope>NUCLEOTIDE SEQUENCE [LARGE SCALE GENOMIC DNA]</scope>
    <source>
        <strain evidence="2 3">DSM 28246</strain>
    </source>
</reference>
<feature type="transmembrane region" description="Helical" evidence="1">
    <location>
        <begin position="61"/>
        <end position="89"/>
    </location>
</feature>
<evidence type="ECO:0000256" key="1">
    <source>
        <dbReference type="SAM" id="Phobius"/>
    </source>
</evidence>
<dbReference type="Proteomes" id="UP000547209">
    <property type="component" value="Unassembled WGS sequence"/>
</dbReference>
<dbReference type="EMBL" id="JACJVP010000012">
    <property type="protein sequence ID" value="MBB6670923.1"/>
    <property type="molecule type" value="Genomic_DNA"/>
</dbReference>
<proteinExistence type="predicted"/>
<comment type="caution">
    <text evidence="2">The sequence shown here is derived from an EMBL/GenBank/DDBJ whole genome shotgun (WGS) entry which is preliminary data.</text>
</comment>
<name>A0A7X0RNR8_9BACL</name>
<keyword evidence="1" id="KW-1133">Transmembrane helix</keyword>
<dbReference type="AlphaFoldDB" id="A0A7X0RNR8"/>
<dbReference type="RefSeq" id="WP_185142410.1">
    <property type="nucleotide sequence ID" value="NZ_JACJVP010000012.1"/>
</dbReference>
<protein>
    <submittedName>
        <fullName evidence="2">Uncharacterized protein</fullName>
    </submittedName>
</protein>
<gene>
    <name evidence="2" type="ORF">H7C19_09505</name>
</gene>
<keyword evidence="1" id="KW-0812">Transmembrane</keyword>